<evidence type="ECO:0000313" key="1">
    <source>
        <dbReference type="EMBL" id="EJW96318.1"/>
    </source>
</evidence>
<accession>J9FPC7</accession>
<sequence length="29" mass="3411">IHGLEHVYTFEGERNGINYKLVSCRHPKL</sequence>
<feature type="non-terminal residue" evidence="1">
    <location>
        <position position="1"/>
    </location>
</feature>
<protein>
    <submittedName>
        <fullName evidence="1">Uncharacterized protein</fullName>
    </submittedName>
</protein>
<dbReference type="AlphaFoldDB" id="J9FPC7"/>
<proteinExistence type="predicted"/>
<organism evidence="1">
    <name type="scientific">gut metagenome</name>
    <dbReference type="NCBI Taxonomy" id="749906"/>
    <lineage>
        <taxon>unclassified sequences</taxon>
        <taxon>metagenomes</taxon>
        <taxon>organismal metagenomes</taxon>
    </lineage>
</organism>
<name>J9FPC7_9ZZZZ</name>
<reference evidence="1" key="1">
    <citation type="journal article" date="2012" name="PLoS ONE">
        <title>Gene sets for utilization of primary and secondary nutrition supplies in the distal gut of endangered iberian lynx.</title>
        <authorList>
            <person name="Alcaide M."/>
            <person name="Messina E."/>
            <person name="Richter M."/>
            <person name="Bargiela R."/>
            <person name="Peplies J."/>
            <person name="Huws S.A."/>
            <person name="Newbold C.J."/>
            <person name="Golyshin P.N."/>
            <person name="Simon M.A."/>
            <person name="Lopez G."/>
            <person name="Yakimov M.M."/>
            <person name="Ferrer M."/>
        </authorList>
    </citation>
    <scope>NUCLEOTIDE SEQUENCE</scope>
</reference>
<comment type="caution">
    <text evidence="1">The sequence shown here is derived from an EMBL/GenBank/DDBJ whole genome shotgun (WGS) entry which is preliminary data.</text>
</comment>
<gene>
    <name evidence="1" type="ORF">EVA_15576</name>
</gene>
<dbReference type="EMBL" id="AMCI01005347">
    <property type="protein sequence ID" value="EJW96318.1"/>
    <property type="molecule type" value="Genomic_DNA"/>
</dbReference>